<feature type="domain" description="ImpA N-terminal" evidence="1">
    <location>
        <begin position="15"/>
        <end position="136"/>
    </location>
</feature>
<dbReference type="EMBL" id="NRRU01000064">
    <property type="protein sequence ID" value="MBK1714343.1"/>
    <property type="molecule type" value="Genomic_DNA"/>
</dbReference>
<dbReference type="InterPro" id="IPR010657">
    <property type="entry name" value="ImpA_N"/>
</dbReference>
<dbReference type="Pfam" id="PF06812">
    <property type="entry name" value="ImpA_N"/>
    <property type="match status" value="1"/>
</dbReference>
<name>A0ABS1DXZ5_RUBGE</name>
<proteinExistence type="predicted"/>
<sequence length="356" mass="37606">MGRQPGPVMSVENLLSPLAGAAPTGADLSFSRDFDAIAEMRRADDPTLSQGEWVSEVKTADWPGVASACETLLAQRTKDLRVAGWLAEAWAQLRGYAGLADGIALAQGLCERYWASLHPLPEGEDIDLRTGALAHLLTQVVQLGAALPVLRRGDAAYSLLDIDAARALGVVLATARDPGAVPTAGKATPEDIAKALRETPASALVEHLEHGRRTREALLALQAVVDGHLGADGPAFGAARSTLDDSVHALERLVRGVSSPITAPPVAAASPEAPVAATLTAPAFGAQPTTRAQALAQLRLVAEYFRTHEPHSPVAYLAERAAHWGELPLHEWLRLVMKDGGSLVQLEELLGVETRH</sequence>
<dbReference type="NCBIfam" id="TIGR03363">
    <property type="entry name" value="VI_chp_8"/>
    <property type="match status" value="1"/>
</dbReference>
<dbReference type="PANTHER" id="PTHR37951:SF1">
    <property type="entry name" value="TYPE VI SECRETION SYSTEM COMPONENT TSSA1"/>
    <property type="match status" value="1"/>
</dbReference>
<evidence type="ECO:0000259" key="1">
    <source>
        <dbReference type="Pfam" id="PF06812"/>
    </source>
</evidence>
<comment type="caution">
    <text evidence="2">The sequence shown here is derived from an EMBL/GenBank/DDBJ whole genome shotgun (WGS) entry which is preliminary data.</text>
</comment>
<evidence type="ECO:0000313" key="3">
    <source>
        <dbReference type="Proteomes" id="UP001041814"/>
    </source>
</evidence>
<gene>
    <name evidence="2" type="ORF">CKO43_16345</name>
</gene>
<keyword evidence="3" id="KW-1185">Reference proteome</keyword>
<organism evidence="2 3">
    <name type="scientific">Rubrivivax gelatinosus</name>
    <name type="common">Rhodocyclus gelatinosus</name>
    <name type="synonym">Rhodopseudomonas gelatinosa</name>
    <dbReference type="NCBI Taxonomy" id="28068"/>
    <lineage>
        <taxon>Bacteria</taxon>
        <taxon>Pseudomonadati</taxon>
        <taxon>Pseudomonadota</taxon>
        <taxon>Betaproteobacteria</taxon>
        <taxon>Burkholderiales</taxon>
        <taxon>Sphaerotilaceae</taxon>
        <taxon>Rubrivivax</taxon>
    </lineage>
</organism>
<reference evidence="2" key="2">
    <citation type="journal article" date="2020" name="Microorganisms">
        <title>Osmotic Adaptation and Compatible Solute Biosynthesis of Phototrophic Bacteria as Revealed from Genome Analyses.</title>
        <authorList>
            <person name="Imhoff J.F."/>
            <person name="Rahn T."/>
            <person name="Kunzel S."/>
            <person name="Keller A."/>
            <person name="Neulinger S.C."/>
        </authorList>
    </citation>
    <scope>NUCLEOTIDE SEQUENCE</scope>
    <source>
        <strain evidence="2">IM 151</strain>
    </source>
</reference>
<dbReference type="PANTHER" id="PTHR37951">
    <property type="entry name" value="CYTOPLASMIC PROTEIN-RELATED"/>
    <property type="match status" value="1"/>
</dbReference>
<protein>
    <recommendedName>
        <fullName evidence="1">ImpA N-terminal domain-containing protein</fullName>
    </recommendedName>
</protein>
<dbReference type="InterPro" id="IPR017740">
    <property type="entry name" value="TssA-like"/>
</dbReference>
<accession>A0ABS1DXZ5</accession>
<evidence type="ECO:0000313" key="2">
    <source>
        <dbReference type="EMBL" id="MBK1714343.1"/>
    </source>
</evidence>
<dbReference type="Proteomes" id="UP001041814">
    <property type="component" value="Unassembled WGS sequence"/>
</dbReference>
<reference evidence="2" key="1">
    <citation type="submission" date="2017-08" db="EMBL/GenBank/DDBJ databases">
        <authorList>
            <person name="Imhoff J.F."/>
            <person name="Rahn T."/>
            <person name="Kuenzel S."/>
            <person name="Neulinger S.C."/>
        </authorList>
    </citation>
    <scope>NUCLEOTIDE SEQUENCE</scope>
    <source>
        <strain evidence="2">IM 151</strain>
    </source>
</reference>